<evidence type="ECO:0000313" key="2">
    <source>
        <dbReference type="EMBL" id="KAF1916651.1"/>
    </source>
</evidence>
<feature type="region of interest" description="Disordered" evidence="1">
    <location>
        <begin position="15"/>
        <end position="92"/>
    </location>
</feature>
<name>A0A6A5QLK0_AMPQU</name>
<feature type="compositionally biased region" description="Polar residues" evidence="1">
    <location>
        <begin position="60"/>
        <end position="73"/>
    </location>
</feature>
<evidence type="ECO:0000256" key="1">
    <source>
        <dbReference type="SAM" id="MobiDB-lite"/>
    </source>
</evidence>
<feature type="compositionally biased region" description="Low complexity" evidence="1">
    <location>
        <begin position="32"/>
        <end position="42"/>
    </location>
</feature>
<keyword evidence="3" id="KW-1185">Reference proteome</keyword>
<sequence length="158" mass="17558">MHYLSCTLPHAIAIPTPSNPHIQPPPPPPNNPIINNSTPQSPTYRSIPQSTVPPPPKPLCTQQAKQNTISTRAFPTPTNPHPHPQPLYQTRTNERVLTPRRLTQLFEILRTRIIRPQRKSTRRGAMHKDGARRERLDAVRYSSGGGGGGEGIIGVIKR</sequence>
<dbReference type="EMBL" id="ML979135">
    <property type="protein sequence ID" value="KAF1916651.1"/>
    <property type="molecule type" value="Genomic_DNA"/>
</dbReference>
<reference evidence="2" key="1">
    <citation type="journal article" date="2020" name="Stud. Mycol.">
        <title>101 Dothideomycetes genomes: a test case for predicting lifestyles and emergence of pathogens.</title>
        <authorList>
            <person name="Haridas S."/>
            <person name="Albert R."/>
            <person name="Binder M."/>
            <person name="Bloem J."/>
            <person name="Labutti K."/>
            <person name="Salamov A."/>
            <person name="Andreopoulos B."/>
            <person name="Baker S."/>
            <person name="Barry K."/>
            <person name="Bills G."/>
            <person name="Bluhm B."/>
            <person name="Cannon C."/>
            <person name="Castanera R."/>
            <person name="Culley D."/>
            <person name="Daum C."/>
            <person name="Ezra D."/>
            <person name="Gonzalez J."/>
            <person name="Henrissat B."/>
            <person name="Kuo A."/>
            <person name="Liang C."/>
            <person name="Lipzen A."/>
            <person name="Lutzoni F."/>
            <person name="Magnuson J."/>
            <person name="Mondo S."/>
            <person name="Nolan M."/>
            <person name="Ohm R."/>
            <person name="Pangilinan J."/>
            <person name="Park H.-J."/>
            <person name="Ramirez L."/>
            <person name="Alfaro M."/>
            <person name="Sun H."/>
            <person name="Tritt A."/>
            <person name="Yoshinaga Y."/>
            <person name="Zwiers L.-H."/>
            <person name="Turgeon B."/>
            <person name="Goodwin S."/>
            <person name="Spatafora J."/>
            <person name="Crous P."/>
            <person name="Grigoriev I."/>
        </authorList>
    </citation>
    <scope>NUCLEOTIDE SEQUENCE</scope>
    <source>
        <strain evidence="2">HMLAC05119</strain>
    </source>
</reference>
<protein>
    <submittedName>
        <fullName evidence="2">Uncharacterized protein</fullName>
    </submittedName>
</protein>
<dbReference type="Proteomes" id="UP000800096">
    <property type="component" value="Unassembled WGS sequence"/>
</dbReference>
<organism evidence="2 3">
    <name type="scientific">Ampelomyces quisqualis</name>
    <name type="common">Powdery mildew agent</name>
    <dbReference type="NCBI Taxonomy" id="50730"/>
    <lineage>
        <taxon>Eukaryota</taxon>
        <taxon>Fungi</taxon>
        <taxon>Dikarya</taxon>
        <taxon>Ascomycota</taxon>
        <taxon>Pezizomycotina</taxon>
        <taxon>Dothideomycetes</taxon>
        <taxon>Pleosporomycetidae</taxon>
        <taxon>Pleosporales</taxon>
        <taxon>Pleosporineae</taxon>
        <taxon>Phaeosphaeriaceae</taxon>
        <taxon>Ampelomyces</taxon>
    </lineage>
</organism>
<accession>A0A6A5QLK0</accession>
<gene>
    <name evidence="2" type="ORF">BDU57DRAFT_239221</name>
</gene>
<evidence type="ECO:0000313" key="3">
    <source>
        <dbReference type="Proteomes" id="UP000800096"/>
    </source>
</evidence>
<feature type="compositionally biased region" description="Pro residues" evidence="1">
    <location>
        <begin position="22"/>
        <end position="31"/>
    </location>
</feature>
<dbReference type="AlphaFoldDB" id="A0A6A5QLK0"/>
<proteinExistence type="predicted"/>